<feature type="compositionally biased region" description="Low complexity" evidence="2">
    <location>
        <begin position="795"/>
        <end position="813"/>
    </location>
</feature>
<name>A0A1Y2FKM1_9BASI</name>
<keyword evidence="4" id="KW-1185">Reference proteome</keyword>
<keyword evidence="1" id="KW-0175">Coiled coil</keyword>
<feature type="compositionally biased region" description="Low complexity" evidence="2">
    <location>
        <begin position="1407"/>
        <end position="1443"/>
    </location>
</feature>
<feature type="compositionally biased region" description="Basic residues" evidence="2">
    <location>
        <begin position="568"/>
        <end position="578"/>
    </location>
</feature>
<sequence length="1668" mass="176424">MPASPPPPSRLPVRSGVHSPRSASDPFVAQTAAGMRRSPSLGADAPAPPRKDNATAASTLPSIRSLRNAFQSFSGAGKKSRQSASAGPKVVTGEEAAAAVAQGSPPLGGNAGKTGGLFGFHRKASNPESPPEPRFAAYVQRPSVDSIFSLNSTSPQPQSTPKSISSPISPRAQSPLPPIPKDSPPLEQRPPPTATTAGLSPSPQAVRKLHNRISADFARPPNEPTLAQLRASEPRSQSLSRRSRRISNRLSATPGPSAPTAEPSGEDKRGRHVSASASLFSSAPPAELKDDLAYRRHSIASQPSPVLNGGSPKIDNEATWEKSKSGGGGWEPTQSNGQSVGLGVEGVPSQPPPRKYSTPFPSNFEPVPIQQLHPTKPPLVRGHSSDGTARVLRPISIPATPDRLSVASSLQKRLSQRNSQEINSNHTRSPSVRSSSPAAASPAAQIRQSTFNNPVGDSRLSTDVGSYQQSPAPDQEEEILDIVIPRDGKEDRSSTLQRSKSAIESARAHGETTGQVESGSPVFVIPSDAFADAGELGRRRSSASLRSLRKASMEGGDPEVDRELKERKERRRSLRGQKAKSESWGEQLKQMLAAGEWGHGLLGRPAGSAPPVPPTGGLPVGDEIKEDFNFNAPSSAAAQTDQGLSSPLDDLITELGGRRPSDVSSIGKPSSSSLFSSRGSTTLTNIDPLPEMVVEEASSTADAKDILSYPSPLKNRPPSAPPTYALPTTPIGAPNEFAPATAALKPTKTVLDEDNEQEVLRTTPDPDRTLTLDEMEREISRMEAELALGGRRLDTPASPFPEFTSPTPSQTESMMATPRVEQTSTPLLAPPEEPPAPILPASPSLERANSQTSSLNEITPRTARRWSIVEVERAYERMRGMLGSTKSFCLSEVGDSVSVEEAFEAVLRQAQSSGGATGLADIEDDLVMLLTPNRLSTPVPGANASVSPTPARSSGQQLELPSPSRGGLPSPSLVIDSSATEERQPTTRVSVDSLDSSFSSPPTSPLYSSSGISLKPSLDSLAPPSASSTRAVRRHTFNTAPSNESLRDVFEDDASAKARRRESDSITSRRSARRLSGRPPRNGASVVSGDEGMSDDGWATPSSSPLPPGDRLGARSPASVRASSRLSGSGALRSGVGKQLVSWLADDTGTVEPPQSPSSSLGANRASSRLSVQRLFAHESTAGDKSETETTPKRRSLRPLALGTTAANATESNTWYPSTPERLVHRKRSSLGRSSLSTTSGTDGEGTTRMSVDESVSNGSMSMASIRGMDKLEIFFKFTAVKADLDKAVVERDALQDALHETRTTLTDVRAQRDGLDADLKEARLAAKQLRKFLGNDSDSYAEKLDELVKSRQLWEDRAREAVEELERARDEADALRRELVEGRERQEQLEREAVMVGARLAAGEAYRASPSPRVASPSPRLASTVATAASSSPRSTPASASPRLGAGSPKLNGGSHSPSGIRPPRRAGSAPVSPHMSRNNSAKSNLSSSPTMRQLHSPVTPASKLASAYRARTSSNASTGSSLDALEQGGLGDLGSPLMGQTMAFGPKSSYGSMASPLKARSSPPTTSSPNGSPFASKSTPPSSLGRGQFTRLRLPAAPPPVDYRLSRMSTASSDYGDHLPPPIERDWNPTGSEGVMPELNEDDERFLADLSVVGDGDGRSDSDEER</sequence>
<feature type="compositionally biased region" description="Polar residues" evidence="2">
    <location>
        <begin position="1513"/>
        <end position="1523"/>
    </location>
</feature>
<feature type="region of interest" description="Disordered" evidence="2">
    <location>
        <begin position="751"/>
        <end position="771"/>
    </location>
</feature>
<dbReference type="STRING" id="106004.A0A1Y2FKM1"/>
<feature type="coiled-coil region" evidence="1">
    <location>
        <begin position="1345"/>
        <end position="1393"/>
    </location>
</feature>
<feature type="region of interest" description="Disordered" evidence="2">
    <location>
        <begin position="789"/>
        <end position="859"/>
    </location>
</feature>
<feature type="compositionally biased region" description="Low complexity" evidence="2">
    <location>
        <begin position="662"/>
        <end position="680"/>
    </location>
</feature>
<evidence type="ECO:0000256" key="2">
    <source>
        <dbReference type="SAM" id="MobiDB-lite"/>
    </source>
</evidence>
<feature type="compositionally biased region" description="Low complexity" evidence="2">
    <location>
        <begin position="274"/>
        <end position="286"/>
    </location>
</feature>
<feature type="compositionally biased region" description="Polar residues" evidence="2">
    <location>
        <begin position="631"/>
        <end position="645"/>
    </location>
</feature>
<feature type="compositionally biased region" description="Pro residues" evidence="2">
    <location>
        <begin position="828"/>
        <end position="840"/>
    </location>
</feature>
<feature type="region of interest" description="Disordered" evidence="2">
    <location>
        <begin position="936"/>
        <end position="1132"/>
    </location>
</feature>
<accession>A0A1Y2FKM1</accession>
<dbReference type="InParanoid" id="A0A1Y2FKM1"/>
<feature type="compositionally biased region" description="Low complexity" evidence="2">
    <location>
        <begin position="1231"/>
        <end position="1249"/>
    </location>
</feature>
<feature type="compositionally biased region" description="Polar residues" evidence="2">
    <location>
        <begin position="847"/>
        <end position="859"/>
    </location>
</feature>
<feature type="compositionally biased region" description="Low complexity" evidence="2">
    <location>
        <begin position="989"/>
        <end position="1028"/>
    </location>
</feature>
<dbReference type="Proteomes" id="UP000193467">
    <property type="component" value="Unassembled WGS sequence"/>
</dbReference>
<feature type="region of interest" description="Disordered" evidence="2">
    <location>
        <begin position="1407"/>
        <end position="1645"/>
    </location>
</feature>
<feature type="region of interest" description="Disordered" evidence="2">
    <location>
        <begin position="1147"/>
        <end position="1258"/>
    </location>
</feature>
<evidence type="ECO:0000256" key="1">
    <source>
        <dbReference type="SAM" id="Coils"/>
    </source>
</evidence>
<feature type="region of interest" description="Disordered" evidence="2">
    <location>
        <begin position="708"/>
        <end position="736"/>
    </location>
</feature>
<evidence type="ECO:0008006" key="5">
    <source>
        <dbReference type="Google" id="ProtNLM"/>
    </source>
</evidence>
<organism evidence="3 4">
    <name type="scientific">Leucosporidium creatinivorum</name>
    <dbReference type="NCBI Taxonomy" id="106004"/>
    <lineage>
        <taxon>Eukaryota</taxon>
        <taxon>Fungi</taxon>
        <taxon>Dikarya</taxon>
        <taxon>Basidiomycota</taxon>
        <taxon>Pucciniomycotina</taxon>
        <taxon>Microbotryomycetes</taxon>
        <taxon>Leucosporidiales</taxon>
        <taxon>Leucosporidium</taxon>
    </lineage>
</organism>
<gene>
    <name evidence="3" type="ORF">BCR35DRAFT_303179</name>
</gene>
<feature type="compositionally biased region" description="Polar residues" evidence="2">
    <location>
        <begin position="446"/>
        <end position="472"/>
    </location>
</feature>
<feature type="compositionally biased region" description="Low complexity" evidence="2">
    <location>
        <begin position="1114"/>
        <end position="1132"/>
    </location>
</feature>
<dbReference type="OrthoDB" id="2536683at2759"/>
<feature type="region of interest" description="Disordered" evidence="2">
    <location>
        <begin position="1"/>
        <end position="586"/>
    </location>
</feature>
<evidence type="ECO:0000313" key="4">
    <source>
        <dbReference type="Proteomes" id="UP000193467"/>
    </source>
</evidence>
<feature type="compositionally biased region" description="Polar residues" evidence="2">
    <location>
        <begin position="944"/>
        <end position="957"/>
    </location>
</feature>
<feature type="compositionally biased region" description="Low complexity" evidence="2">
    <location>
        <begin position="428"/>
        <end position="444"/>
    </location>
</feature>
<feature type="compositionally biased region" description="Gly residues" evidence="2">
    <location>
        <begin position="109"/>
        <end position="118"/>
    </location>
</feature>
<feature type="compositionally biased region" description="Low complexity" evidence="2">
    <location>
        <begin position="958"/>
        <end position="973"/>
    </location>
</feature>
<feature type="region of interest" description="Disordered" evidence="2">
    <location>
        <begin position="599"/>
        <end position="689"/>
    </location>
</feature>
<evidence type="ECO:0000313" key="3">
    <source>
        <dbReference type="EMBL" id="ORY84117.1"/>
    </source>
</evidence>
<feature type="compositionally biased region" description="Polar residues" evidence="2">
    <location>
        <begin position="1157"/>
        <end position="1171"/>
    </location>
</feature>
<feature type="compositionally biased region" description="Polar residues" evidence="2">
    <location>
        <begin position="1477"/>
        <end position="1495"/>
    </location>
</feature>
<feature type="compositionally biased region" description="Polar residues" evidence="2">
    <location>
        <begin position="406"/>
        <end position="427"/>
    </location>
</feature>
<feature type="compositionally biased region" description="Low complexity" evidence="2">
    <location>
        <begin position="1563"/>
        <end position="1575"/>
    </location>
</feature>
<feature type="compositionally biased region" description="Basic and acidic residues" evidence="2">
    <location>
        <begin position="314"/>
        <end position="324"/>
    </location>
</feature>
<feature type="compositionally biased region" description="Pro residues" evidence="2">
    <location>
        <begin position="175"/>
        <end position="193"/>
    </location>
</feature>
<feature type="compositionally biased region" description="Basic and acidic residues" evidence="2">
    <location>
        <begin position="1181"/>
        <end position="1192"/>
    </location>
</feature>
<protein>
    <recommendedName>
        <fullName evidence="5">Proteophosphoglycan ppg4</fullName>
    </recommendedName>
</protein>
<comment type="caution">
    <text evidence="3">The sequence shown here is derived from an EMBL/GenBank/DDBJ whole genome shotgun (WGS) entry which is preliminary data.</text>
</comment>
<feature type="compositionally biased region" description="Basic and acidic residues" evidence="2">
    <location>
        <begin position="484"/>
        <end position="493"/>
    </location>
</feature>
<reference evidence="3 4" key="1">
    <citation type="submission" date="2016-07" db="EMBL/GenBank/DDBJ databases">
        <title>Pervasive Adenine N6-methylation of Active Genes in Fungi.</title>
        <authorList>
            <consortium name="DOE Joint Genome Institute"/>
            <person name="Mondo S.J."/>
            <person name="Dannebaum R.O."/>
            <person name="Kuo R.C."/>
            <person name="Labutti K."/>
            <person name="Haridas S."/>
            <person name="Kuo A."/>
            <person name="Salamov A."/>
            <person name="Ahrendt S.R."/>
            <person name="Lipzen A."/>
            <person name="Sullivan W."/>
            <person name="Andreopoulos W.B."/>
            <person name="Clum A."/>
            <person name="Lindquist E."/>
            <person name="Daum C."/>
            <person name="Ramamoorthy G.K."/>
            <person name="Gryganskyi A."/>
            <person name="Culley D."/>
            <person name="Magnuson J.K."/>
            <person name="James T.Y."/>
            <person name="O'Malley M.A."/>
            <person name="Stajich J.E."/>
            <person name="Spatafora J.W."/>
            <person name="Visel A."/>
            <person name="Grigoriev I.V."/>
        </authorList>
    </citation>
    <scope>NUCLEOTIDE SEQUENCE [LARGE SCALE GENOMIC DNA]</scope>
    <source>
        <strain evidence="3 4">62-1032</strain>
    </source>
</reference>
<dbReference type="EMBL" id="MCGR01000018">
    <property type="protein sequence ID" value="ORY84117.1"/>
    <property type="molecule type" value="Genomic_DNA"/>
</dbReference>
<feature type="compositionally biased region" description="Polar residues" evidence="2">
    <location>
        <begin position="194"/>
        <end position="203"/>
    </location>
</feature>
<proteinExistence type="predicted"/>
<feature type="compositionally biased region" description="Pro residues" evidence="2">
    <location>
        <begin position="1"/>
        <end position="10"/>
    </location>
</feature>
<feature type="compositionally biased region" description="Polar residues" evidence="2">
    <location>
        <begin position="1205"/>
        <end position="1217"/>
    </location>
</feature>
<feature type="compositionally biased region" description="Low complexity" evidence="2">
    <location>
        <begin position="152"/>
        <end position="170"/>
    </location>
</feature>